<organism evidence="1 3">
    <name type="scientific">Morococcus cerebrosus</name>
    <dbReference type="NCBI Taxonomy" id="1056807"/>
    <lineage>
        <taxon>Bacteria</taxon>
        <taxon>Pseudomonadati</taxon>
        <taxon>Pseudomonadota</taxon>
        <taxon>Betaproteobacteria</taxon>
        <taxon>Neisseriales</taxon>
        <taxon>Neisseriaceae</taxon>
        <taxon>Morococcus</taxon>
    </lineage>
</organism>
<dbReference type="AlphaFoldDB" id="A0A0C1HF71"/>
<name>A0A0C1HF71_9NEIS</name>
<reference evidence="1 3" key="1">
    <citation type="submission" date="2014-12" db="EMBL/GenBank/DDBJ databases">
        <title>Genome sequence of Morococcus cerebrosus.</title>
        <authorList>
            <person name="Shin S.-K."/>
            <person name="Yi H."/>
        </authorList>
    </citation>
    <scope>NUCLEOTIDE SEQUENCE [LARGE SCALE GENOMIC DNA]</scope>
    <source>
        <strain evidence="1 3">CIP 81.93</strain>
    </source>
</reference>
<dbReference type="RefSeq" id="WP_039405122.1">
    <property type="nucleotide sequence ID" value="NZ_CP094242.1"/>
</dbReference>
<dbReference type="Proteomes" id="UP000829504">
    <property type="component" value="Chromosome"/>
</dbReference>
<dbReference type="EMBL" id="JUFZ01000013">
    <property type="protein sequence ID" value="KIC12802.1"/>
    <property type="molecule type" value="Genomic_DNA"/>
</dbReference>
<evidence type="ECO:0000313" key="3">
    <source>
        <dbReference type="Proteomes" id="UP000031390"/>
    </source>
</evidence>
<accession>A0A0C1HF71</accession>
<proteinExistence type="predicted"/>
<protein>
    <submittedName>
        <fullName evidence="1">Uncharacterized protein</fullName>
    </submittedName>
</protein>
<evidence type="ECO:0000313" key="4">
    <source>
        <dbReference type="Proteomes" id="UP000829504"/>
    </source>
</evidence>
<gene>
    <name evidence="1" type="ORF">MCC93_03420</name>
    <name evidence="2" type="ORF">MON37_12085</name>
</gene>
<sequence>MAKYSYSYACGHGTGSVSLFGKSADRERKLAWYEQNMVCPECYKKQQAAADEAAEQVAVIKYRMGSVPLFSVVVHGRTLANKESLKALGFCFTHDEKEGLAGVLATKEPPKAWQKTFEAKSESELMEKAEAIIQEIAPLGYRLEQPASNVLDMAMLRHQWQKIAEKEASKPQYNGCFDFLKERHGADYAKSSREGGKPWNGKIYGRPGSYNYYVDDTKHSMTDEQKAAIDEYRAALQAWREQ</sequence>
<evidence type="ECO:0000313" key="1">
    <source>
        <dbReference type="EMBL" id="KIC12802.1"/>
    </source>
</evidence>
<dbReference type="Proteomes" id="UP000031390">
    <property type="component" value="Unassembled WGS sequence"/>
</dbReference>
<reference evidence="2 4" key="2">
    <citation type="submission" date="2022-03" db="EMBL/GenBank/DDBJ databases">
        <title>Genome sequencing of Morococcus cerebrosus.</title>
        <authorList>
            <person name="Baek M.-G."/>
            <person name="Yi H."/>
        </authorList>
    </citation>
    <scope>NUCLEOTIDE SEQUENCE [LARGE SCALE GENOMIC DNA]</scope>
    <source>
        <strain evidence="2 4">CIP 81.93</strain>
    </source>
</reference>
<dbReference type="EMBL" id="CP094242">
    <property type="protein sequence ID" value="UNV87354.1"/>
    <property type="molecule type" value="Genomic_DNA"/>
</dbReference>
<evidence type="ECO:0000313" key="2">
    <source>
        <dbReference type="EMBL" id="UNV87354.1"/>
    </source>
</evidence>
<keyword evidence="4" id="KW-1185">Reference proteome</keyword>